<evidence type="ECO:0000313" key="2">
    <source>
        <dbReference type="EMBL" id="MBA0570824.1"/>
    </source>
</evidence>
<comment type="caution">
    <text evidence="2">The sequence shown here is derived from an EMBL/GenBank/DDBJ whole genome shotgun (WGS) entry which is preliminary data.</text>
</comment>
<dbReference type="AlphaFoldDB" id="A0A7J8N1Q5"/>
<keyword evidence="3" id="KW-1185">Reference proteome</keyword>
<evidence type="ECO:0000259" key="1">
    <source>
        <dbReference type="Pfam" id="PF10536"/>
    </source>
</evidence>
<dbReference type="Proteomes" id="UP000593572">
    <property type="component" value="Unassembled WGS sequence"/>
</dbReference>
<dbReference type="PANTHER" id="PTHR46033:SF8">
    <property type="entry name" value="PROTEIN MAINTENANCE OF MERISTEMS-LIKE"/>
    <property type="match status" value="1"/>
</dbReference>
<dbReference type="InterPro" id="IPR044824">
    <property type="entry name" value="MAIN-like"/>
</dbReference>
<name>A0A7J8N1Q5_9ROSI</name>
<dbReference type="InterPro" id="IPR019557">
    <property type="entry name" value="AminoTfrase-like_pln_mobile"/>
</dbReference>
<feature type="domain" description="Aminotransferase-like plant mobile" evidence="1">
    <location>
        <begin position="3"/>
        <end position="64"/>
    </location>
</feature>
<evidence type="ECO:0000313" key="3">
    <source>
        <dbReference type="Proteomes" id="UP000593572"/>
    </source>
</evidence>
<dbReference type="GO" id="GO:0010073">
    <property type="term" value="P:meristem maintenance"/>
    <property type="evidence" value="ECO:0007669"/>
    <property type="project" value="InterPro"/>
</dbReference>
<dbReference type="Pfam" id="PF10536">
    <property type="entry name" value="PMD"/>
    <property type="match status" value="1"/>
</dbReference>
<reference evidence="2 3" key="1">
    <citation type="journal article" date="2019" name="Genome Biol. Evol.">
        <title>Insights into the evolution of the New World diploid cottons (Gossypium, subgenus Houzingenia) based on genome sequencing.</title>
        <authorList>
            <person name="Grover C.E."/>
            <person name="Arick M.A. 2nd"/>
            <person name="Thrash A."/>
            <person name="Conover J.L."/>
            <person name="Sanders W.S."/>
            <person name="Peterson D.G."/>
            <person name="Frelichowski J.E."/>
            <person name="Scheffler J.A."/>
            <person name="Scheffler B.E."/>
            <person name="Wendel J.F."/>
        </authorList>
    </citation>
    <scope>NUCLEOTIDE SEQUENCE [LARGE SCALE GENOMIC DNA]</scope>
    <source>
        <strain evidence="2">157</strain>
        <tissue evidence="2">Leaf</tissue>
    </source>
</reference>
<dbReference type="EMBL" id="JABEZX010000011">
    <property type="protein sequence ID" value="MBA0570824.1"/>
    <property type="molecule type" value="Genomic_DNA"/>
</dbReference>
<dbReference type="PANTHER" id="PTHR46033">
    <property type="entry name" value="PROTEIN MAIN-LIKE 2"/>
    <property type="match status" value="1"/>
</dbReference>
<accession>A0A7J8N1Q5</accession>
<proteinExistence type="predicted"/>
<feature type="non-terminal residue" evidence="2">
    <location>
        <position position="67"/>
    </location>
</feature>
<sequence length="67" mass="7445">QGCKLDPKLISALVERWRPDTHTFHLPYGESTITLEDVHLQLGLLVDKSVVTGSVQSTNWGVICLDI</sequence>
<feature type="non-terminal residue" evidence="2">
    <location>
        <position position="1"/>
    </location>
</feature>
<gene>
    <name evidence="2" type="ORF">Golob_004432</name>
</gene>
<organism evidence="2 3">
    <name type="scientific">Gossypium lobatum</name>
    <dbReference type="NCBI Taxonomy" id="34289"/>
    <lineage>
        <taxon>Eukaryota</taxon>
        <taxon>Viridiplantae</taxon>
        <taxon>Streptophyta</taxon>
        <taxon>Embryophyta</taxon>
        <taxon>Tracheophyta</taxon>
        <taxon>Spermatophyta</taxon>
        <taxon>Magnoliopsida</taxon>
        <taxon>eudicotyledons</taxon>
        <taxon>Gunneridae</taxon>
        <taxon>Pentapetalae</taxon>
        <taxon>rosids</taxon>
        <taxon>malvids</taxon>
        <taxon>Malvales</taxon>
        <taxon>Malvaceae</taxon>
        <taxon>Malvoideae</taxon>
        <taxon>Gossypium</taxon>
    </lineage>
</organism>
<protein>
    <recommendedName>
        <fullName evidence="1">Aminotransferase-like plant mobile domain-containing protein</fullName>
    </recommendedName>
</protein>